<name>A0A6A6HPC0_VIRVR</name>
<protein>
    <submittedName>
        <fullName evidence="1">Uncharacterized protein</fullName>
    </submittedName>
</protein>
<keyword evidence="2" id="KW-1185">Reference proteome</keyword>
<evidence type="ECO:0000313" key="2">
    <source>
        <dbReference type="Proteomes" id="UP000800092"/>
    </source>
</evidence>
<dbReference type="AlphaFoldDB" id="A0A6A6HPC0"/>
<gene>
    <name evidence="1" type="ORF">EV356DRAFT_2890</name>
</gene>
<organism evidence="1 2">
    <name type="scientific">Viridothelium virens</name>
    <name type="common">Speckled blister lichen</name>
    <name type="synonym">Trypethelium virens</name>
    <dbReference type="NCBI Taxonomy" id="1048519"/>
    <lineage>
        <taxon>Eukaryota</taxon>
        <taxon>Fungi</taxon>
        <taxon>Dikarya</taxon>
        <taxon>Ascomycota</taxon>
        <taxon>Pezizomycotina</taxon>
        <taxon>Dothideomycetes</taxon>
        <taxon>Dothideomycetes incertae sedis</taxon>
        <taxon>Trypetheliales</taxon>
        <taxon>Trypetheliaceae</taxon>
        <taxon>Viridothelium</taxon>
    </lineage>
</organism>
<proteinExistence type="predicted"/>
<accession>A0A6A6HPC0</accession>
<dbReference type="Proteomes" id="UP000800092">
    <property type="component" value="Unassembled WGS sequence"/>
</dbReference>
<reference evidence="1" key="1">
    <citation type="journal article" date="2020" name="Stud. Mycol.">
        <title>101 Dothideomycetes genomes: a test case for predicting lifestyles and emergence of pathogens.</title>
        <authorList>
            <person name="Haridas S."/>
            <person name="Albert R."/>
            <person name="Binder M."/>
            <person name="Bloem J."/>
            <person name="Labutti K."/>
            <person name="Salamov A."/>
            <person name="Andreopoulos B."/>
            <person name="Baker S."/>
            <person name="Barry K."/>
            <person name="Bills G."/>
            <person name="Bluhm B."/>
            <person name="Cannon C."/>
            <person name="Castanera R."/>
            <person name="Culley D."/>
            <person name="Daum C."/>
            <person name="Ezra D."/>
            <person name="Gonzalez J."/>
            <person name="Henrissat B."/>
            <person name="Kuo A."/>
            <person name="Liang C."/>
            <person name="Lipzen A."/>
            <person name="Lutzoni F."/>
            <person name="Magnuson J."/>
            <person name="Mondo S."/>
            <person name="Nolan M."/>
            <person name="Ohm R."/>
            <person name="Pangilinan J."/>
            <person name="Park H.-J."/>
            <person name="Ramirez L."/>
            <person name="Alfaro M."/>
            <person name="Sun H."/>
            <person name="Tritt A."/>
            <person name="Yoshinaga Y."/>
            <person name="Zwiers L.-H."/>
            <person name="Turgeon B."/>
            <person name="Goodwin S."/>
            <person name="Spatafora J."/>
            <person name="Crous P."/>
            <person name="Grigoriev I."/>
        </authorList>
    </citation>
    <scope>NUCLEOTIDE SEQUENCE</scope>
    <source>
        <strain evidence="1">Tuck. ex Michener</strain>
    </source>
</reference>
<evidence type="ECO:0000313" key="1">
    <source>
        <dbReference type="EMBL" id="KAF2239877.1"/>
    </source>
</evidence>
<sequence length="172" mass="19382">MGQPHACQVGDTVVTVLRPGSIILQSGDPKASLSHIPTHCQRFIGTGSRFDFRCETILFTLVRCVIDRILFQPLAQRKGKQHVEPPILSVLTCSKICFALSQSCSERKVAMRYVCVRDQMTERWHSNHNSEILRLDRATCPIETSWTALPIRNFETILSLKLGVVDFCSRPA</sequence>
<dbReference type="EMBL" id="ML991771">
    <property type="protein sequence ID" value="KAF2239877.1"/>
    <property type="molecule type" value="Genomic_DNA"/>
</dbReference>